<feature type="compositionally biased region" description="Low complexity" evidence="4">
    <location>
        <begin position="17"/>
        <end position="31"/>
    </location>
</feature>
<accession>A0AAN8J597</accession>
<evidence type="ECO:0000256" key="3">
    <source>
        <dbReference type="SAM" id="Coils"/>
    </source>
</evidence>
<reference evidence="6 7" key="1">
    <citation type="submission" date="2024-01" db="EMBL/GenBank/DDBJ databases">
        <title>The genome of the rayed Mediterranean limpet Patella caerulea (Linnaeus, 1758).</title>
        <authorList>
            <person name="Anh-Thu Weber A."/>
            <person name="Halstead-Nussloch G."/>
        </authorList>
    </citation>
    <scope>NUCLEOTIDE SEQUENCE [LARGE SCALE GENOMIC DNA]</scope>
    <source>
        <strain evidence="6">AATW-2023a</strain>
        <tissue evidence="6">Whole specimen</tissue>
    </source>
</reference>
<sequence length="610" mass="67893">MSSETEPVWVRQGPDNTVKSISSPTSPVIISNGSPQHSGCKSPPVIVSESPLSARQIRAGPSSPQATGKHPSERRPSSGSSVSSTGSSHSSVSLSRSNSGSNSQPGTPTRKILHQNLPNVSVISTSSPTGPVSNITSNVNQVPLLSRPDMIPDPRSPTANSSLQPLSPPVINITQPLSLNSQNVAPTIATSNRNYENFNPPVVSTPQNVNSAVAAIGRSIAHPAFRGSLDESVYSTPPEVMNNGKEAGSSRLPDLVSNGSFMLNVSGHDEELDQVGLDLGEVTKRRPFRHSYSDGVPNRRKSVTMAEAKTQAFTRLEHELTNAQKELKLKDEECEKLSKVRYQMEQEVEDLTASLFEEANKMVQDANIKRIHTEKLLEEANQKIEILQAEVVALKQLVLTSTPNSPNKHLHPQIDVQKKEKSISIKPFWKTHRRSTSHHEFTKESRQIAEAQQEQAKIKCKEIDTVCLEEFQNWRLKPEMNHSTPFFCRIFNEDIKPCLNFQNRKLATRLQECVEGNCLTIEPIPGDNSYPRKCSLTESNKLCNYKIRLDDDQEWHSISQLCRNRIAAVCDFYTYIRYIQQGLVKSEDKDAFYEIARLRRQMGLAKLGFT</sequence>
<dbReference type="GO" id="GO:0005085">
    <property type="term" value="F:guanyl-nucleotide exchange factor activity"/>
    <property type="evidence" value="ECO:0007669"/>
    <property type="project" value="InterPro"/>
</dbReference>
<dbReference type="PANTHER" id="PTHR14430">
    <property type="entry name" value="RABIN3-RELATED"/>
    <property type="match status" value="1"/>
</dbReference>
<keyword evidence="1 3" id="KW-0175">Coiled coil</keyword>
<feature type="compositionally biased region" description="Low complexity" evidence="4">
    <location>
        <begin position="77"/>
        <end position="103"/>
    </location>
</feature>
<protein>
    <recommendedName>
        <fullName evidence="5">GDP/GTP exchange factor Sec2 N-terminal domain-containing protein</fullName>
    </recommendedName>
</protein>
<dbReference type="Gene3D" id="1.20.5.4880">
    <property type="match status" value="1"/>
</dbReference>
<dbReference type="InterPro" id="IPR009449">
    <property type="entry name" value="Sec2_N"/>
</dbReference>
<dbReference type="CDD" id="cd21044">
    <property type="entry name" value="Rab11BD_RAB3IP_like"/>
    <property type="match status" value="1"/>
</dbReference>
<gene>
    <name evidence="6" type="ORF">SNE40_020737</name>
</gene>
<dbReference type="Pfam" id="PF06428">
    <property type="entry name" value="Sec2p"/>
    <property type="match status" value="1"/>
</dbReference>
<evidence type="ECO:0000256" key="2">
    <source>
        <dbReference type="ARBA" id="ARBA00025794"/>
    </source>
</evidence>
<proteinExistence type="inferred from homology"/>
<dbReference type="PANTHER" id="PTHR14430:SF0">
    <property type="entry name" value="SEC2P DOMAIN-CONTAINING PROTEIN"/>
    <property type="match status" value="1"/>
</dbReference>
<feature type="domain" description="GDP/GTP exchange factor Sec2 N-terminal" evidence="5">
    <location>
        <begin position="302"/>
        <end position="395"/>
    </location>
</feature>
<comment type="caution">
    <text evidence="6">The sequence shown here is derived from an EMBL/GenBank/DDBJ whole genome shotgun (WGS) entry which is preliminary data.</text>
</comment>
<dbReference type="InterPro" id="IPR040351">
    <property type="entry name" value="RAB3IL/RAB3IP/Sec2"/>
</dbReference>
<evidence type="ECO:0000256" key="1">
    <source>
        <dbReference type="ARBA" id="ARBA00023054"/>
    </source>
</evidence>
<dbReference type="GO" id="GO:0006887">
    <property type="term" value="P:exocytosis"/>
    <property type="evidence" value="ECO:0007669"/>
    <property type="project" value="TreeGrafter"/>
</dbReference>
<organism evidence="6 7">
    <name type="scientific">Patella caerulea</name>
    <name type="common">Rayed Mediterranean limpet</name>
    <dbReference type="NCBI Taxonomy" id="87958"/>
    <lineage>
        <taxon>Eukaryota</taxon>
        <taxon>Metazoa</taxon>
        <taxon>Spiralia</taxon>
        <taxon>Lophotrochozoa</taxon>
        <taxon>Mollusca</taxon>
        <taxon>Gastropoda</taxon>
        <taxon>Patellogastropoda</taxon>
        <taxon>Patelloidea</taxon>
        <taxon>Patellidae</taxon>
        <taxon>Patella</taxon>
    </lineage>
</organism>
<dbReference type="GO" id="GO:0070319">
    <property type="term" value="C:Golgi to plasma membrane transport vesicle"/>
    <property type="evidence" value="ECO:0007669"/>
    <property type="project" value="TreeGrafter"/>
</dbReference>
<evidence type="ECO:0000256" key="4">
    <source>
        <dbReference type="SAM" id="MobiDB-lite"/>
    </source>
</evidence>
<evidence type="ECO:0000259" key="5">
    <source>
        <dbReference type="Pfam" id="PF06428"/>
    </source>
</evidence>
<dbReference type="AlphaFoldDB" id="A0AAN8J597"/>
<dbReference type="Pfam" id="PF25555">
    <property type="entry name" value="RAB3A-like_C"/>
    <property type="match status" value="1"/>
</dbReference>
<comment type="similarity">
    <text evidence="2">Belongs to the SEC2 family.</text>
</comment>
<evidence type="ECO:0000313" key="7">
    <source>
        <dbReference type="Proteomes" id="UP001347796"/>
    </source>
</evidence>
<name>A0AAN8J597_PATCE</name>
<dbReference type="EMBL" id="JAZGQO010000015">
    <property type="protein sequence ID" value="KAK6169747.1"/>
    <property type="molecule type" value="Genomic_DNA"/>
</dbReference>
<dbReference type="Proteomes" id="UP001347796">
    <property type="component" value="Unassembled WGS sequence"/>
</dbReference>
<feature type="region of interest" description="Disordered" evidence="4">
    <location>
        <begin position="1"/>
        <end position="112"/>
    </location>
</feature>
<keyword evidence="7" id="KW-1185">Reference proteome</keyword>
<feature type="coiled-coil region" evidence="3">
    <location>
        <begin position="306"/>
        <end position="397"/>
    </location>
</feature>
<dbReference type="SUPFAM" id="SSF144284">
    <property type="entry name" value="Sec2 N-terminal region"/>
    <property type="match status" value="1"/>
</dbReference>
<evidence type="ECO:0000313" key="6">
    <source>
        <dbReference type="EMBL" id="KAK6169747.1"/>
    </source>
</evidence>